<feature type="transmembrane region" description="Helical" evidence="6">
    <location>
        <begin position="197"/>
        <end position="217"/>
    </location>
</feature>
<feature type="transmembrane region" description="Helical" evidence="6">
    <location>
        <begin position="15"/>
        <end position="34"/>
    </location>
</feature>
<evidence type="ECO:0000256" key="1">
    <source>
        <dbReference type="ARBA" id="ARBA00004141"/>
    </source>
</evidence>
<protein>
    <submittedName>
        <fullName evidence="7">Uncharacterized protein</fullName>
    </submittedName>
</protein>
<evidence type="ECO:0000256" key="3">
    <source>
        <dbReference type="ARBA" id="ARBA00022989"/>
    </source>
</evidence>
<organism evidence="7 8">
    <name type="scientific">Neonectria punicea</name>
    <dbReference type="NCBI Taxonomy" id="979145"/>
    <lineage>
        <taxon>Eukaryota</taxon>
        <taxon>Fungi</taxon>
        <taxon>Dikarya</taxon>
        <taxon>Ascomycota</taxon>
        <taxon>Pezizomycotina</taxon>
        <taxon>Sordariomycetes</taxon>
        <taxon>Hypocreomycetidae</taxon>
        <taxon>Hypocreales</taxon>
        <taxon>Nectriaceae</taxon>
        <taxon>Neonectria</taxon>
    </lineage>
</organism>
<keyword evidence="2 6" id="KW-0812">Transmembrane</keyword>
<sequence length="292" mass="32343">MASQHSPKYANDPSLAAAATFAVLFVISATAHLVQLLRTRTWCFIAFLLGVLLEIVGFACRAYNASESPDWSRGPFVVQLVLPLIAPALFTASIYMALDPLITSMGVRRFSISTKWLRIFVLADVLTLAAKCISGGVLAGADSYDTVYLGRSIILFGVAIQFFFFAVFIVIVSILHYRIVCRPTSTSLLFAAPWKQYIWVIYMASLLITIRSSFKIAEFAVGSQNVLETSEAYLYCLDVAPMLLCSVLFNLWHPSRVMLSCSSQSFRPLELEDGGMSTPDQQTPARRISYED</sequence>
<dbReference type="PANTHER" id="PTHR31465:SF35">
    <property type="entry name" value="RTA1 DOMAIN PROTEIN-RELATED"/>
    <property type="match status" value="1"/>
</dbReference>
<evidence type="ECO:0000256" key="6">
    <source>
        <dbReference type="SAM" id="Phobius"/>
    </source>
</evidence>
<keyword evidence="8" id="KW-1185">Reference proteome</keyword>
<dbReference type="PANTHER" id="PTHR31465">
    <property type="entry name" value="PROTEIN RTA1-RELATED"/>
    <property type="match status" value="1"/>
</dbReference>
<keyword evidence="4 6" id="KW-0472">Membrane</keyword>
<evidence type="ECO:0000313" key="7">
    <source>
        <dbReference type="EMBL" id="KAK7414045.1"/>
    </source>
</evidence>
<dbReference type="InterPro" id="IPR007568">
    <property type="entry name" value="RTA1"/>
</dbReference>
<feature type="transmembrane region" description="Helical" evidence="6">
    <location>
        <begin position="232"/>
        <end position="252"/>
    </location>
</feature>
<feature type="transmembrane region" description="Helical" evidence="6">
    <location>
        <begin position="119"/>
        <end position="141"/>
    </location>
</feature>
<proteinExistence type="predicted"/>
<feature type="transmembrane region" description="Helical" evidence="6">
    <location>
        <begin position="76"/>
        <end position="98"/>
    </location>
</feature>
<feature type="region of interest" description="Disordered" evidence="5">
    <location>
        <begin position="271"/>
        <end position="292"/>
    </location>
</feature>
<evidence type="ECO:0000313" key="8">
    <source>
        <dbReference type="Proteomes" id="UP001498476"/>
    </source>
</evidence>
<feature type="transmembrane region" description="Helical" evidence="6">
    <location>
        <begin position="153"/>
        <end position="177"/>
    </location>
</feature>
<accession>A0ABR1GYV5</accession>
<reference evidence="7 8" key="1">
    <citation type="journal article" date="2025" name="Microbiol. Resour. Announc.">
        <title>Draft genome sequences for Neonectria magnoliae and Neonectria punicea, canker pathogens of Liriodendron tulipifera and Acer saccharum in West Virginia.</title>
        <authorList>
            <person name="Petronek H.M."/>
            <person name="Kasson M.T."/>
            <person name="Metheny A.M."/>
            <person name="Stauder C.M."/>
            <person name="Lovett B."/>
            <person name="Lynch S.C."/>
            <person name="Garnas J.R."/>
            <person name="Kasson L.R."/>
            <person name="Stajich J.E."/>
        </authorList>
    </citation>
    <scope>NUCLEOTIDE SEQUENCE [LARGE SCALE GENOMIC DNA]</scope>
    <source>
        <strain evidence="7 8">NRRL 64653</strain>
    </source>
</reference>
<dbReference type="EMBL" id="JAZAVJ010000112">
    <property type="protein sequence ID" value="KAK7414045.1"/>
    <property type="molecule type" value="Genomic_DNA"/>
</dbReference>
<keyword evidence="3 6" id="KW-1133">Transmembrane helix</keyword>
<name>A0ABR1GYV5_9HYPO</name>
<comment type="subcellular location">
    <subcellularLocation>
        <location evidence="1">Membrane</location>
        <topology evidence="1">Multi-pass membrane protein</topology>
    </subcellularLocation>
</comment>
<dbReference type="Proteomes" id="UP001498476">
    <property type="component" value="Unassembled WGS sequence"/>
</dbReference>
<dbReference type="Pfam" id="PF04479">
    <property type="entry name" value="RTA1"/>
    <property type="match status" value="1"/>
</dbReference>
<feature type="transmembrane region" description="Helical" evidence="6">
    <location>
        <begin position="41"/>
        <end position="64"/>
    </location>
</feature>
<evidence type="ECO:0000256" key="4">
    <source>
        <dbReference type="ARBA" id="ARBA00023136"/>
    </source>
</evidence>
<gene>
    <name evidence="7" type="ORF">QQX98_007077</name>
</gene>
<evidence type="ECO:0000256" key="2">
    <source>
        <dbReference type="ARBA" id="ARBA00022692"/>
    </source>
</evidence>
<evidence type="ECO:0000256" key="5">
    <source>
        <dbReference type="SAM" id="MobiDB-lite"/>
    </source>
</evidence>
<comment type="caution">
    <text evidence="7">The sequence shown here is derived from an EMBL/GenBank/DDBJ whole genome shotgun (WGS) entry which is preliminary data.</text>
</comment>